<evidence type="ECO:0000313" key="10">
    <source>
        <dbReference type="EnsemblFungi" id="PTTG_31151-t43_1-p1"/>
    </source>
</evidence>
<evidence type="ECO:0000313" key="9">
    <source>
        <dbReference type="EMBL" id="OAV84621.1"/>
    </source>
</evidence>
<sequence>MLKFSRGAEEEADNLGVQYLYASGYDPTAMSTMFEKLAAMNRKKPGQEYVVSTSEFQRVKARLFKTSNARAGVIGDIDDSGDGGRPTLKKRLPTADGDSTDGSSSSSSSDTKDAPPKLKKRGEEPEAKPTPTPEM</sequence>
<dbReference type="GO" id="GO:0004222">
    <property type="term" value="F:metalloendopeptidase activity"/>
    <property type="evidence" value="ECO:0007669"/>
    <property type="project" value="InterPro"/>
</dbReference>
<feature type="compositionally biased region" description="Basic and acidic residues" evidence="7">
    <location>
        <begin position="110"/>
        <end position="127"/>
    </location>
</feature>
<keyword evidence="4 6" id="KW-0862">Zinc</keyword>
<feature type="domain" description="Peptidase M48" evidence="8">
    <location>
        <begin position="2"/>
        <end position="47"/>
    </location>
</feature>
<organism evidence="9">
    <name type="scientific">Puccinia triticina (isolate 1-1 / race 1 (BBBD))</name>
    <name type="common">Brown leaf rust fungus</name>
    <dbReference type="NCBI Taxonomy" id="630390"/>
    <lineage>
        <taxon>Eukaryota</taxon>
        <taxon>Fungi</taxon>
        <taxon>Dikarya</taxon>
        <taxon>Basidiomycota</taxon>
        <taxon>Pucciniomycotina</taxon>
        <taxon>Pucciniomycetes</taxon>
        <taxon>Pucciniales</taxon>
        <taxon>Pucciniaceae</taxon>
        <taxon>Puccinia</taxon>
    </lineage>
</organism>
<proteinExistence type="inferred from homology"/>
<reference evidence="10 11" key="3">
    <citation type="journal article" date="2017" name="G3 (Bethesda)">
        <title>Comparative analysis highlights variable genome content of wheat rusts and divergence of the mating loci.</title>
        <authorList>
            <person name="Cuomo C.A."/>
            <person name="Bakkeren G."/>
            <person name="Khalil H.B."/>
            <person name="Panwar V."/>
            <person name="Joly D."/>
            <person name="Linning R."/>
            <person name="Sakthikumar S."/>
            <person name="Song X."/>
            <person name="Adiconis X."/>
            <person name="Fan L."/>
            <person name="Goldberg J.M."/>
            <person name="Levin J.Z."/>
            <person name="Young S."/>
            <person name="Zeng Q."/>
            <person name="Anikster Y."/>
            <person name="Bruce M."/>
            <person name="Wang M."/>
            <person name="Yin C."/>
            <person name="McCallum B."/>
            <person name="Szabo L.J."/>
            <person name="Hulbert S."/>
            <person name="Chen X."/>
            <person name="Fellers J.P."/>
        </authorList>
    </citation>
    <scope>NUCLEOTIDE SEQUENCE</scope>
    <source>
        <strain evidence="11">Isolate 1-1 / race 1 (BBBD)</strain>
        <strain evidence="10">isolate 1-1 / race 1 (BBBD)</strain>
    </source>
</reference>
<evidence type="ECO:0000256" key="2">
    <source>
        <dbReference type="ARBA" id="ARBA00022723"/>
    </source>
</evidence>
<dbReference type="GO" id="GO:0006508">
    <property type="term" value="P:proteolysis"/>
    <property type="evidence" value="ECO:0007669"/>
    <property type="project" value="UniProtKB-KW"/>
</dbReference>
<comment type="similarity">
    <text evidence="6">Belongs to the peptidase M48 family.</text>
</comment>
<reference evidence="9" key="2">
    <citation type="submission" date="2016-05" db="EMBL/GenBank/DDBJ databases">
        <title>Comparative analysis highlights variable genome content of wheat rusts and divergence of the mating loci.</title>
        <authorList>
            <person name="Cuomo C.A."/>
            <person name="Bakkeren G."/>
            <person name="Szabo L."/>
            <person name="Khalil H."/>
            <person name="Joly D."/>
            <person name="Goldberg J."/>
            <person name="Young S."/>
            <person name="Zeng Q."/>
            <person name="Fellers J."/>
        </authorList>
    </citation>
    <scope>NUCLEOTIDE SEQUENCE [LARGE SCALE GENOMIC DNA]</scope>
    <source>
        <strain evidence="9">1-1 BBBD Race 1</strain>
    </source>
</reference>
<evidence type="ECO:0000256" key="7">
    <source>
        <dbReference type="SAM" id="MobiDB-lite"/>
    </source>
</evidence>
<accession>A0A180FW17</accession>
<evidence type="ECO:0000256" key="5">
    <source>
        <dbReference type="ARBA" id="ARBA00023049"/>
    </source>
</evidence>
<keyword evidence="11" id="KW-1185">Reference proteome</keyword>
<name>A0A180FW17_PUCT1</name>
<gene>
    <name evidence="9" type="ORF">PTTG_31151</name>
</gene>
<protein>
    <submittedName>
        <fullName evidence="10">Peptidase_M48 domain-containing protein</fullName>
    </submittedName>
</protein>
<feature type="region of interest" description="Disordered" evidence="7">
    <location>
        <begin position="70"/>
        <end position="135"/>
    </location>
</feature>
<feature type="compositionally biased region" description="Low complexity" evidence="7">
    <location>
        <begin position="96"/>
        <end position="109"/>
    </location>
</feature>
<dbReference type="VEuPathDB" id="FungiDB:PTTG_31151"/>
<dbReference type="InterPro" id="IPR001915">
    <property type="entry name" value="Peptidase_M48"/>
</dbReference>
<dbReference type="AlphaFoldDB" id="A0A180FW17"/>
<evidence type="ECO:0000256" key="6">
    <source>
        <dbReference type="RuleBase" id="RU003983"/>
    </source>
</evidence>
<dbReference type="Proteomes" id="UP000005240">
    <property type="component" value="Unassembled WGS sequence"/>
</dbReference>
<reference evidence="9" key="1">
    <citation type="submission" date="2009-11" db="EMBL/GenBank/DDBJ databases">
        <authorList>
            <consortium name="The Broad Institute Genome Sequencing Platform"/>
            <person name="Ward D."/>
            <person name="Feldgarden M."/>
            <person name="Earl A."/>
            <person name="Young S.K."/>
            <person name="Zeng Q."/>
            <person name="Koehrsen M."/>
            <person name="Alvarado L."/>
            <person name="Berlin A."/>
            <person name="Bochicchio J."/>
            <person name="Borenstein D."/>
            <person name="Chapman S.B."/>
            <person name="Chen Z."/>
            <person name="Engels R."/>
            <person name="Freedman E."/>
            <person name="Gellesch M."/>
            <person name="Goldberg J."/>
            <person name="Griggs A."/>
            <person name="Gujja S."/>
            <person name="Heilman E."/>
            <person name="Heiman D."/>
            <person name="Hepburn T."/>
            <person name="Howarth C."/>
            <person name="Jen D."/>
            <person name="Larson L."/>
            <person name="Lewis B."/>
            <person name="Mehta T."/>
            <person name="Park D."/>
            <person name="Pearson M."/>
            <person name="Roberts A."/>
            <person name="Saif S."/>
            <person name="Shea T."/>
            <person name="Shenoy N."/>
            <person name="Sisk P."/>
            <person name="Stolte C."/>
            <person name="Sykes S."/>
            <person name="Thomson T."/>
            <person name="Walk T."/>
            <person name="White J."/>
            <person name="Yandava C."/>
            <person name="Izard J."/>
            <person name="Baranova O.V."/>
            <person name="Blanton J.M."/>
            <person name="Tanner A.C."/>
            <person name="Dewhirst F.E."/>
            <person name="Haas B."/>
            <person name="Nusbaum C."/>
            <person name="Birren B."/>
        </authorList>
    </citation>
    <scope>NUCLEOTIDE SEQUENCE [LARGE SCALE GENOMIC DNA]</scope>
    <source>
        <strain evidence="9">1-1 BBBD Race 1</strain>
    </source>
</reference>
<keyword evidence="3 6" id="KW-0378">Hydrolase</keyword>
<comment type="cofactor">
    <cofactor evidence="6">
        <name>Zn(2+)</name>
        <dbReference type="ChEBI" id="CHEBI:29105"/>
    </cofactor>
    <text evidence="6">Binds 1 zinc ion per subunit.</text>
</comment>
<keyword evidence="2" id="KW-0479">Metal-binding</keyword>
<evidence type="ECO:0000259" key="8">
    <source>
        <dbReference type="Pfam" id="PF01435"/>
    </source>
</evidence>
<reference evidence="10" key="4">
    <citation type="submission" date="2025-05" db="UniProtKB">
        <authorList>
            <consortium name="EnsemblFungi"/>
        </authorList>
    </citation>
    <scope>IDENTIFICATION</scope>
    <source>
        <strain evidence="10">isolate 1-1 / race 1 (BBBD)</strain>
    </source>
</reference>
<dbReference type="EMBL" id="ADAS02014335">
    <property type="protein sequence ID" value="OAV84621.1"/>
    <property type="molecule type" value="Genomic_DNA"/>
</dbReference>
<dbReference type="GO" id="GO:0046872">
    <property type="term" value="F:metal ion binding"/>
    <property type="evidence" value="ECO:0007669"/>
    <property type="project" value="UniProtKB-KW"/>
</dbReference>
<evidence type="ECO:0000256" key="3">
    <source>
        <dbReference type="ARBA" id="ARBA00022801"/>
    </source>
</evidence>
<dbReference type="EnsemblFungi" id="PTTG_31151-t43_1">
    <property type="protein sequence ID" value="PTTG_31151-t43_1-p1"/>
    <property type="gene ID" value="PTTG_31151"/>
</dbReference>
<evidence type="ECO:0000256" key="4">
    <source>
        <dbReference type="ARBA" id="ARBA00022833"/>
    </source>
</evidence>
<keyword evidence="1 6" id="KW-0645">Protease</keyword>
<dbReference type="Pfam" id="PF01435">
    <property type="entry name" value="Peptidase_M48"/>
    <property type="match status" value="1"/>
</dbReference>
<evidence type="ECO:0000313" key="11">
    <source>
        <dbReference type="Proteomes" id="UP000005240"/>
    </source>
</evidence>
<keyword evidence="5 6" id="KW-0482">Metalloprotease</keyword>
<evidence type="ECO:0000256" key="1">
    <source>
        <dbReference type="ARBA" id="ARBA00022670"/>
    </source>
</evidence>